<proteinExistence type="predicted"/>
<dbReference type="PANTHER" id="PTHR46033">
    <property type="entry name" value="PROTEIN MAIN-LIKE 2"/>
    <property type="match status" value="1"/>
</dbReference>
<comment type="caution">
    <text evidence="2">The sequence shown here is derived from an EMBL/GenBank/DDBJ whole genome shotgun (WGS) entry which is preliminary data.</text>
</comment>
<dbReference type="Proteomes" id="UP001054252">
    <property type="component" value="Unassembled WGS sequence"/>
</dbReference>
<evidence type="ECO:0000259" key="1">
    <source>
        <dbReference type="Pfam" id="PF10536"/>
    </source>
</evidence>
<dbReference type="InterPro" id="IPR044824">
    <property type="entry name" value="MAIN-like"/>
</dbReference>
<dbReference type="AlphaFoldDB" id="A0AAV5JXH5"/>
<protein>
    <recommendedName>
        <fullName evidence="1">Aminotransferase-like plant mobile domain-containing protein</fullName>
    </recommendedName>
</protein>
<gene>
    <name evidence="2" type="ORF">SLEP1_g26198</name>
</gene>
<evidence type="ECO:0000313" key="3">
    <source>
        <dbReference type="Proteomes" id="UP001054252"/>
    </source>
</evidence>
<reference evidence="2 3" key="1">
    <citation type="journal article" date="2021" name="Commun. Biol.">
        <title>The genome of Shorea leprosula (Dipterocarpaceae) highlights the ecological relevance of drought in aseasonal tropical rainforests.</title>
        <authorList>
            <person name="Ng K.K.S."/>
            <person name="Kobayashi M.J."/>
            <person name="Fawcett J.A."/>
            <person name="Hatakeyama M."/>
            <person name="Paape T."/>
            <person name="Ng C.H."/>
            <person name="Ang C.C."/>
            <person name="Tnah L.H."/>
            <person name="Lee C.T."/>
            <person name="Nishiyama T."/>
            <person name="Sese J."/>
            <person name="O'Brien M.J."/>
            <person name="Copetti D."/>
            <person name="Mohd Noor M.I."/>
            <person name="Ong R.C."/>
            <person name="Putra M."/>
            <person name="Sireger I.Z."/>
            <person name="Indrioko S."/>
            <person name="Kosugi Y."/>
            <person name="Izuno A."/>
            <person name="Isagi Y."/>
            <person name="Lee S.L."/>
            <person name="Shimizu K.K."/>
        </authorList>
    </citation>
    <scope>NUCLEOTIDE SEQUENCE [LARGE SCALE GENOMIC DNA]</scope>
    <source>
        <strain evidence="2">214</strain>
    </source>
</reference>
<dbReference type="PANTHER" id="PTHR46033:SF80">
    <property type="entry name" value="PROTEIN MAIN-LIKE 2-LIKE"/>
    <property type="match status" value="1"/>
</dbReference>
<accession>A0AAV5JXH5</accession>
<sequence length="406" mass="46731">MADPYPTDEVQPYRDLWYTFHDGFLEFNAWLAKRTFEKQKDLVLLEVFKESDISVAWWCTSTHTFILAFGEVIVTLEDVANLMLLLIVGEEDPRHITLTPEEHATLVALKKVMKRNANASSRSWRGEYSIDFLTWIRYFRIGEGKDSPYVRAAFLTTWLSKFVFKGFPNQKIMVECIPLAIRLAEGVKLPLALLMLGMLYHMLDLLHFDEILSASYYIIESNVCLSLLQMFAWERFCPYHFGRVTSGKALKEYPMVKCGYTNRIALSAYSCIGKRKIKGQIISKVDGLLDHCDNFNFHASKTMPQTFASPEVSLFDKALPTVFGSQIVEFTMGNSSHLEMLAMITPSMLPCTTWQKMWSLECYCLKRVARQFGYDKDVALTPSSDKTDWNRAMRPYIDEVAVALHR</sequence>
<dbReference type="InterPro" id="IPR019557">
    <property type="entry name" value="AminoTfrase-like_pln_mobile"/>
</dbReference>
<dbReference type="GO" id="GO:0010073">
    <property type="term" value="P:meristem maintenance"/>
    <property type="evidence" value="ECO:0007669"/>
    <property type="project" value="InterPro"/>
</dbReference>
<evidence type="ECO:0000313" key="2">
    <source>
        <dbReference type="EMBL" id="GKV15405.1"/>
    </source>
</evidence>
<dbReference type="Pfam" id="PF10536">
    <property type="entry name" value="PMD"/>
    <property type="match status" value="1"/>
</dbReference>
<keyword evidence="3" id="KW-1185">Reference proteome</keyword>
<feature type="domain" description="Aminotransferase-like plant mobile" evidence="1">
    <location>
        <begin position="56"/>
        <end position="382"/>
    </location>
</feature>
<dbReference type="EMBL" id="BPVZ01000043">
    <property type="protein sequence ID" value="GKV15405.1"/>
    <property type="molecule type" value="Genomic_DNA"/>
</dbReference>
<organism evidence="2 3">
    <name type="scientific">Rubroshorea leprosula</name>
    <dbReference type="NCBI Taxonomy" id="152421"/>
    <lineage>
        <taxon>Eukaryota</taxon>
        <taxon>Viridiplantae</taxon>
        <taxon>Streptophyta</taxon>
        <taxon>Embryophyta</taxon>
        <taxon>Tracheophyta</taxon>
        <taxon>Spermatophyta</taxon>
        <taxon>Magnoliopsida</taxon>
        <taxon>eudicotyledons</taxon>
        <taxon>Gunneridae</taxon>
        <taxon>Pentapetalae</taxon>
        <taxon>rosids</taxon>
        <taxon>malvids</taxon>
        <taxon>Malvales</taxon>
        <taxon>Dipterocarpaceae</taxon>
        <taxon>Rubroshorea</taxon>
    </lineage>
</organism>
<name>A0AAV5JXH5_9ROSI</name>